<evidence type="ECO:0000313" key="2">
    <source>
        <dbReference type="EMBL" id="RKO86313.1"/>
    </source>
</evidence>
<dbReference type="AlphaFoldDB" id="A0A4P9W4U5"/>
<feature type="region of interest" description="Disordered" evidence="1">
    <location>
        <begin position="1"/>
        <end position="31"/>
    </location>
</feature>
<proteinExistence type="predicted"/>
<dbReference type="Proteomes" id="UP000269721">
    <property type="component" value="Unassembled WGS sequence"/>
</dbReference>
<keyword evidence="3" id="KW-1185">Reference proteome</keyword>
<dbReference type="EMBL" id="KZ998305">
    <property type="protein sequence ID" value="RKO86313.1"/>
    <property type="molecule type" value="Genomic_DNA"/>
</dbReference>
<protein>
    <submittedName>
        <fullName evidence="2">Uncharacterized protein</fullName>
    </submittedName>
</protein>
<feature type="compositionally biased region" description="Low complexity" evidence="1">
    <location>
        <begin position="11"/>
        <end position="22"/>
    </location>
</feature>
<reference evidence="3" key="1">
    <citation type="journal article" date="2018" name="Nat. Microbiol.">
        <title>Leveraging single-cell genomics to expand the fungal tree of life.</title>
        <authorList>
            <person name="Ahrendt S.R."/>
            <person name="Quandt C.A."/>
            <person name="Ciobanu D."/>
            <person name="Clum A."/>
            <person name="Salamov A."/>
            <person name="Andreopoulos B."/>
            <person name="Cheng J.F."/>
            <person name="Woyke T."/>
            <person name="Pelin A."/>
            <person name="Henrissat B."/>
            <person name="Reynolds N.K."/>
            <person name="Benny G.L."/>
            <person name="Smith M.E."/>
            <person name="James T.Y."/>
            <person name="Grigoriev I.V."/>
        </authorList>
    </citation>
    <scope>NUCLEOTIDE SEQUENCE [LARGE SCALE GENOMIC DNA]</scope>
</reference>
<evidence type="ECO:0000256" key="1">
    <source>
        <dbReference type="SAM" id="MobiDB-lite"/>
    </source>
</evidence>
<feature type="region of interest" description="Disordered" evidence="1">
    <location>
        <begin position="152"/>
        <end position="187"/>
    </location>
</feature>
<accession>A0A4P9W4U5</accession>
<sequence>MPPKHHPHPPNTRFPRPFTTTHSQHPDTYPTVHIPLSADLPPGTTRLEEYEIAYRHPELTRPLMEDNPWVKAVVPEFALGGGGWSGKGIVPGLDGTGEGWKRGGQQQRYNRHEAGKWVKDEGRVVRRTREGADWNRPISDDIGQFYSGFAPRSGAAVEPSSRVEPTPRETHPPPRKNVNLSPAQGRRSCTLVRHRDTQLFVLTAKDLLSKSLSHQVCHLSPFLRYSAVHKQTT</sequence>
<organism evidence="2 3">
    <name type="scientific">Blyttiomyces helicus</name>
    <dbReference type="NCBI Taxonomy" id="388810"/>
    <lineage>
        <taxon>Eukaryota</taxon>
        <taxon>Fungi</taxon>
        <taxon>Fungi incertae sedis</taxon>
        <taxon>Chytridiomycota</taxon>
        <taxon>Chytridiomycota incertae sedis</taxon>
        <taxon>Chytridiomycetes</taxon>
        <taxon>Chytridiomycetes incertae sedis</taxon>
        <taxon>Blyttiomyces</taxon>
    </lineage>
</organism>
<name>A0A4P9W4U5_9FUNG</name>
<evidence type="ECO:0000313" key="3">
    <source>
        <dbReference type="Proteomes" id="UP000269721"/>
    </source>
</evidence>
<gene>
    <name evidence="2" type="ORF">BDK51DRAFT_46076</name>
</gene>